<feature type="compositionally biased region" description="Basic and acidic residues" evidence="1">
    <location>
        <begin position="65"/>
        <end position="88"/>
    </location>
</feature>
<evidence type="ECO:0000256" key="1">
    <source>
        <dbReference type="SAM" id="MobiDB-lite"/>
    </source>
</evidence>
<evidence type="ECO:0000313" key="3">
    <source>
        <dbReference type="EMBL" id="ACN27687.1"/>
    </source>
</evidence>
<feature type="compositionally biased region" description="Low complexity" evidence="1">
    <location>
        <begin position="429"/>
        <end position="439"/>
    </location>
</feature>
<accession>C0P3X1</accession>
<name>C0P3X1_MAIZE</name>
<reference evidence="3" key="2">
    <citation type="submission" date="2012-06" db="EMBL/GenBank/DDBJ databases">
        <authorList>
            <person name="Yu Y."/>
            <person name="Currie J."/>
            <person name="Lomeli R."/>
            <person name="Angelova A."/>
            <person name="Collura K."/>
            <person name="Wissotski M."/>
            <person name="Campos D."/>
            <person name="Kudrna D."/>
            <person name="Golser W."/>
            <person name="Ashely E."/>
            <person name="Descour A."/>
            <person name="Fernandes J."/>
            <person name="Soderlund C."/>
            <person name="Walbot V."/>
        </authorList>
    </citation>
    <scope>NUCLEOTIDE SEQUENCE</scope>
    <source>
        <strain evidence="3">B73</strain>
    </source>
</reference>
<protein>
    <submittedName>
        <fullName evidence="3">Uncharacterized protein</fullName>
    </submittedName>
</protein>
<dbReference type="EMBL" id="BT062990">
    <property type="protein sequence ID" value="ACN27687.1"/>
    <property type="molecule type" value="mRNA"/>
</dbReference>
<feature type="region of interest" description="Disordered" evidence="1">
    <location>
        <begin position="56"/>
        <end position="88"/>
    </location>
</feature>
<proteinExistence type="evidence at transcript level"/>
<reference evidence="3" key="1">
    <citation type="journal article" date="2009" name="PLoS Genet.">
        <title>Sequencing, mapping, and analysis of 27,455 maize full-length cDNAs.</title>
        <authorList>
            <person name="Soderlund C."/>
            <person name="Descour A."/>
            <person name="Kudrna D."/>
            <person name="Bomhoff M."/>
            <person name="Boyd L."/>
            <person name="Currie J."/>
            <person name="Angelova A."/>
            <person name="Collura K."/>
            <person name="Wissotski M."/>
            <person name="Ashley E."/>
            <person name="Morrow D."/>
            <person name="Fernandes J."/>
            <person name="Walbot V."/>
            <person name="Yu Y."/>
        </authorList>
    </citation>
    <scope>NUCLEOTIDE SEQUENCE</scope>
    <source>
        <strain evidence="3">B73</strain>
    </source>
</reference>
<evidence type="ECO:0000256" key="2">
    <source>
        <dbReference type="SAM" id="SignalP"/>
    </source>
</evidence>
<feature type="region of interest" description="Disordered" evidence="1">
    <location>
        <begin position="353"/>
        <end position="402"/>
    </location>
</feature>
<feature type="signal peptide" evidence="2">
    <location>
        <begin position="1"/>
        <end position="27"/>
    </location>
</feature>
<organism evidence="3">
    <name type="scientific">Zea mays</name>
    <name type="common">Maize</name>
    <dbReference type="NCBI Taxonomy" id="4577"/>
    <lineage>
        <taxon>Eukaryota</taxon>
        <taxon>Viridiplantae</taxon>
        <taxon>Streptophyta</taxon>
        <taxon>Embryophyta</taxon>
        <taxon>Tracheophyta</taxon>
        <taxon>Spermatophyta</taxon>
        <taxon>Magnoliopsida</taxon>
        <taxon>Liliopsida</taxon>
        <taxon>Poales</taxon>
        <taxon>Poaceae</taxon>
        <taxon>PACMAD clade</taxon>
        <taxon>Panicoideae</taxon>
        <taxon>Andropogonodae</taxon>
        <taxon>Andropogoneae</taxon>
        <taxon>Tripsacinae</taxon>
        <taxon>Zea</taxon>
    </lineage>
</organism>
<feature type="compositionally biased region" description="Basic and acidic residues" evidence="1">
    <location>
        <begin position="358"/>
        <end position="373"/>
    </location>
</feature>
<feature type="chain" id="PRO_5002901326" evidence="2">
    <location>
        <begin position="28"/>
        <end position="567"/>
    </location>
</feature>
<sequence>MVFIDTYTILVHSLLVCVPSCDEQVDAEVSGAEHGQQPEEVVKVRPVDVVGDPAIPPAPRGGARHHGDERGADVVPEREGRHGEPRAEAPHRVGRLVVEELHLAYEREHLRRTHHHVLRHLPEDGQRQVLAVPAGARVGVVHVVARDDAAPRHLQRPRGEHGGGEHDEAHAHARQLREPAVVARGAPRQWDHQAVVERHPQHDAERVEDGEHGGGHAEAAHVRVQRVALQDEGGGHLRVRRREHDPARPHRQQPEHALELLHLRHRAQTPRARRTRLVVRWLHRRCLVQEPELIGVREPAAPLYRGHAADVLALVQRGRVFRHLDAALPARGDDDLRDPGERAACRRLVAAVRGGAGQERRDGQRAEERRDAVPEPPADAGLHPHQHGAADQRADVDGEVEPVEEGALAPALLLVELVGAERRQHRLQRPAQRQQVQPRVEGRALQRRRRAHREHHVGQDGDDQEERDGPVSAEEGVGEEGGDERRDGARAHPVGDAVRGGFAALVQAVLEVVHQVRRHGEVGDELEAVTRWCDVRPSPAIAAMNACTGACSAEATARRFEGERGHI</sequence>
<dbReference type="AlphaFoldDB" id="C0P3X1"/>
<feature type="region of interest" description="Disordered" evidence="1">
    <location>
        <begin position="425"/>
        <end position="494"/>
    </location>
</feature>
<feature type="region of interest" description="Disordered" evidence="1">
    <location>
        <begin position="151"/>
        <end position="171"/>
    </location>
</feature>
<feature type="compositionally biased region" description="Basic residues" evidence="1">
    <location>
        <begin position="445"/>
        <end position="455"/>
    </location>
</feature>
<keyword evidence="2" id="KW-0732">Signal</keyword>